<protein>
    <submittedName>
        <fullName evidence="1">Uncharacterized protein</fullName>
    </submittedName>
</protein>
<sequence length="87" mass="10115">MDKRKPATILQLRLPPLWCNSHQQILTERINALDGVELLAAPNLEMKLKCRRPLSTPSFIALEEIFAYYQFDDTAYEQLARVKDESH</sequence>
<keyword evidence="2" id="KW-1185">Reference proteome</keyword>
<proteinExistence type="predicted"/>
<comment type="caution">
    <text evidence="1">The sequence shown here is derived from an EMBL/GenBank/DDBJ whole genome shotgun (WGS) entry which is preliminary data.</text>
</comment>
<name>A0ABV8V4Y9_9GAMM</name>
<dbReference type="Proteomes" id="UP001595840">
    <property type="component" value="Unassembled WGS sequence"/>
</dbReference>
<dbReference type="EMBL" id="JBHSCX010000013">
    <property type="protein sequence ID" value="MFC4362956.1"/>
    <property type="molecule type" value="Genomic_DNA"/>
</dbReference>
<accession>A0ABV8V4Y9</accession>
<organism evidence="1 2">
    <name type="scientific">Simiduia curdlanivorans</name>
    <dbReference type="NCBI Taxonomy" id="1492769"/>
    <lineage>
        <taxon>Bacteria</taxon>
        <taxon>Pseudomonadati</taxon>
        <taxon>Pseudomonadota</taxon>
        <taxon>Gammaproteobacteria</taxon>
        <taxon>Cellvibrionales</taxon>
        <taxon>Cellvibrionaceae</taxon>
        <taxon>Simiduia</taxon>
    </lineage>
</organism>
<dbReference type="RefSeq" id="WP_290264946.1">
    <property type="nucleotide sequence ID" value="NZ_JAUFQG010000006.1"/>
</dbReference>
<reference evidence="2" key="1">
    <citation type="journal article" date="2019" name="Int. J. Syst. Evol. Microbiol.">
        <title>The Global Catalogue of Microorganisms (GCM) 10K type strain sequencing project: providing services to taxonomists for standard genome sequencing and annotation.</title>
        <authorList>
            <consortium name="The Broad Institute Genomics Platform"/>
            <consortium name="The Broad Institute Genome Sequencing Center for Infectious Disease"/>
            <person name="Wu L."/>
            <person name="Ma J."/>
        </authorList>
    </citation>
    <scope>NUCLEOTIDE SEQUENCE [LARGE SCALE GENOMIC DNA]</scope>
    <source>
        <strain evidence="2">CECT 8570</strain>
    </source>
</reference>
<evidence type="ECO:0000313" key="2">
    <source>
        <dbReference type="Proteomes" id="UP001595840"/>
    </source>
</evidence>
<evidence type="ECO:0000313" key="1">
    <source>
        <dbReference type="EMBL" id="MFC4362956.1"/>
    </source>
</evidence>
<gene>
    <name evidence="1" type="ORF">ACFOX3_11635</name>
</gene>